<dbReference type="Gene3D" id="2.30.30.30">
    <property type="match status" value="1"/>
</dbReference>
<dbReference type="PANTHER" id="PTHR13691:SF73">
    <property type="entry name" value="LARGE RIBOSOMAL SUBUNIT PROTEIN UL2M"/>
    <property type="match status" value="1"/>
</dbReference>
<dbReference type="GO" id="GO:0032543">
    <property type="term" value="P:mitochondrial translation"/>
    <property type="evidence" value="ECO:0007669"/>
    <property type="project" value="TreeGrafter"/>
</dbReference>
<comment type="similarity">
    <text evidence="1">Belongs to the universal ribosomal protein uL2 family.</text>
</comment>
<dbReference type="Pfam" id="PF00181">
    <property type="entry name" value="Ribosomal_L2_N"/>
    <property type="match status" value="1"/>
</dbReference>
<gene>
    <name evidence="6" type="ORF">APICC_00759</name>
</gene>
<dbReference type="InterPro" id="IPR002171">
    <property type="entry name" value="Ribosomal_uL2"/>
</dbReference>
<dbReference type="SUPFAM" id="SSF50249">
    <property type="entry name" value="Nucleic acid-binding proteins"/>
    <property type="match status" value="1"/>
</dbReference>
<dbReference type="Proteomes" id="UP000242457">
    <property type="component" value="Unassembled WGS sequence"/>
</dbReference>
<dbReference type="InterPro" id="IPR022666">
    <property type="entry name" value="Ribosomal_uL2_RNA-bd_dom"/>
</dbReference>
<dbReference type="STRING" id="94128.A0A2A3EQ20"/>
<evidence type="ECO:0000256" key="2">
    <source>
        <dbReference type="ARBA" id="ARBA00022980"/>
    </source>
</evidence>
<keyword evidence="2 6" id="KW-0689">Ribosomal protein</keyword>
<keyword evidence="3" id="KW-0687">Ribonucleoprotein</keyword>
<name>A0A2A3EQ20_APICC</name>
<dbReference type="SMART" id="SM01383">
    <property type="entry name" value="Ribosomal_L2"/>
    <property type="match status" value="1"/>
</dbReference>
<dbReference type="SMART" id="SM01382">
    <property type="entry name" value="Ribosomal_L2_C"/>
    <property type="match status" value="1"/>
</dbReference>
<organism evidence="6 7">
    <name type="scientific">Apis cerana cerana</name>
    <name type="common">Oriental honeybee</name>
    <dbReference type="NCBI Taxonomy" id="94128"/>
    <lineage>
        <taxon>Eukaryota</taxon>
        <taxon>Metazoa</taxon>
        <taxon>Ecdysozoa</taxon>
        <taxon>Arthropoda</taxon>
        <taxon>Hexapoda</taxon>
        <taxon>Insecta</taxon>
        <taxon>Pterygota</taxon>
        <taxon>Neoptera</taxon>
        <taxon>Endopterygota</taxon>
        <taxon>Hymenoptera</taxon>
        <taxon>Apocrita</taxon>
        <taxon>Aculeata</taxon>
        <taxon>Apoidea</taxon>
        <taxon>Anthophila</taxon>
        <taxon>Apidae</taxon>
        <taxon>Apis</taxon>
    </lineage>
</organism>
<dbReference type="PANTHER" id="PTHR13691">
    <property type="entry name" value="RIBOSOMAL PROTEIN L2"/>
    <property type="match status" value="1"/>
</dbReference>
<reference evidence="6 7" key="1">
    <citation type="submission" date="2014-07" db="EMBL/GenBank/DDBJ databases">
        <title>Genomic and transcriptomic analysis on Apis cerana provide comprehensive insights into honey bee biology.</title>
        <authorList>
            <person name="Diao Q."/>
            <person name="Sun L."/>
            <person name="Zheng H."/>
            <person name="Zheng H."/>
            <person name="Xu S."/>
            <person name="Wang S."/>
            <person name="Zeng Z."/>
            <person name="Hu F."/>
            <person name="Su S."/>
            <person name="Wu J."/>
        </authorList>
    </citation>
    <scope>NUCLEOTIDE SEQUENCE [LARGE SCALE GENOMIC DNA]</scope>
    <source>
        <tissue evidence="6">Pupae without intestine</tissue>
    </source>
</reference>
<dbReference type="InterPro" id="IPR008991">
    <property type="entry name" value="Translation_prot_SH3-like_sf"/>
</dbReference>
<dbReference type="InterPro" id="IPR014722">
    <property type="entry name" value="Rib_uL2_dom2"/>
</dbReference>
<dbReference type="InterPro" id="IPR022669">
    <property type="entry name" value="Ribosomal_uL2_C"/>
</dbReference>
<evidence type="ECO:0000313" key="7">
    <source>
        <dbReference type="Proteomes" id="UP000242457"/>
    </source>
</evidence>
<dbReference type="InterPro" id="IPR012340">
    <property type="entry name" value="NA-bd_OB-fold"/>
</dbReference>
<dbReference type="GO" id="GO:0003723">
    <property type="term" value="F:RNA binding"/>
    <property type="evidence" value="ECO:0007669"/>
    <property type="project" value="TreeGrafter"/>
</dbReference>
<dbReference type="OrthoDB" id="268576at2759"/>
<sequence>MIGDKSIVELSNINIKYIQKKSNCNKKSSSPYKKSTIILTVDHIAKNRHIVTQTFLNQKARHARLKPPRLREQPGHNSARVRMRVWISLWNKEIELNGAEHSVEKRALSGRNDQEPRSKIYFLSSTSLYRAHGRDAMMALQSIRIKMSTMSLISRVFGKYVAEICHKTSISCQIQPKRNQWNLVKSGKPGINGKSYRRIVHFKNEYTIEPLKVTNLGGRDPVTGRLVAKGIGGGIKHKYHWIRWVRDGPTDLNEPPKKDKVLAIIKDGCRTSNVALIGSGSHMQYILATTNMKVGDIIRTHKGIPLNPVRAYEGDSYPLGALPKGTIVHCVEKYPGLGGSLIHSAGTYGTILKRDGPDRVIVKMPSKREFSLHQSCMATVGRLSNTEHNLIPIGSAQKNRELGNRPRSGLWKRKTSQYGRKIKSIPPVRAIGPDMSGLKQEKLELNLSRFNIVKN</sequence>
<keyword evidence="7" id="KW-1185">Reference proteome</keyword>
<dbReference type="GO" id="GO:0005762">
    <property type="term" value="C:mitochondrial large ribosomal subunit"/>
    <property type="evidence" value="ECO:0007669"/>
    <property type="project" value="TreeGrafter"/>
</dbReference>
<dbReference type="Pfam" id="PF03947">
    <property type="entry name" value="Ribosomal_L2_C"/>
    <property type="match status" value="1"/>
</dbReference>
<dbReference type="SUPFAM" id="SSF50104">
    <property type="entry name" value="Translation proteins SH3-like domain"/>
    <property type="match status" value="1"/>
</dbReference>
<evidence type="ECO:0000256" key="3">
    <source>
        <dbReference type="ARBA" id="ARBA00023274"/>
    </source>
</evidence>
<evidence type="ECO:0000259" key="4">
    <source>
        <dbReference type="SMART" id="SM01382"/>
    </source>
</evidence>
<feature type="domain" description="Large ribosomal subunit protein uL2 C-terminal" evidence="4">
    <location>
        <begin position="311"/>
        <end position="427"/>
    </location>
</feature>
<evidence type="ECO:0000259" key="5">
    <source>
        <dbReference type="SMART" id="SM01383"/>
    </source>
</evidence>
<dbReference type="EMBL" id="KZ288200">
    <property type="protein sequence ID" value="PBC33604.1"/>
    <property type="molecule type" value="Genomic_DNA"/>
</dbReference>
<evidence type="ECO:0000313" key="6">
    <source>
        <dbReference type="EMBL" id="PBC33604.1"/>
    </source>
</evidence>
<accession>A0A2A3EQ20</accession>
<evidence type="ECO:0000256" key="1">
    <source>
        <dbReference type="ARBA" id="ARBA00005636"/>
    </source>
</evidence>
<dbReference type="GO" id="GO:0003735">
    <property type="term" value="F:structural constituent of ribosome"/>
    <property type="evidence" value="ECO:0007669"/>
    <property type="project" value="InterPro"/>
</dbReference>
<dbReference type="AlphaFoldDB" id="A0A2A3EQ20"/>
<protein>
    <submittedName>
        <fullName evidence="6">39S ribosomal protein L2</fullName>
    </submittedName>
</protein>
<feature type="domain" description="Large ribosomal subunit protein uL2 RNA-binding" evidence="5">
    <location>
        <begin position="218"/>
        <end position="300"/>
    </location>
</feature>
<proteinExistence type="inferred from homology"/>
<dbReference type="Gene3D" id="2.40.50.140">
    <property type="entry name" value="Nucleic acid-binding proteins"/>
    <property type="match status" value="1"/>
</dbReference>